<dbReference type="Proteomes" id="UP000016568">
    <property type="component" value="Unassembled WGS sequence"/>
</dbReference>
<evidence type="ECO:0000256" key="4">
    <source>
        <dbReference type="ARBA" id="ARBA00022496"/>
    </source>
</evidence>
<keyword evidence="10 11" id="KW-0998">Cell outer membrane</keyword>
<feature type="domain" description="TonB-dependent receptor plug" evidence="14">
    <location>
        <begin position="24"/>
        <end position="135"/>
    </location>
</feature>
<evidence type="ECO:0000256" key="3">
    <source>
        <dbReference type="ARBA" id="ARBA00022452"/>
    </source>
</evidence>
<protein>
    <submittedName>
        <fullName evidence="15">Putative TonB-dependent receptor</fullName>
    </submittedName>
</protein>
<keyword evidence="2 11" id="KW-0813">Transport</keyword>
<evidence type="ECO:0000259" key="13">
    <source>
        <dbReference type="Pfam" id="PF00593"/>
    </source>
</evidence>
<gene>
    <name evidence="15" type="ORF">NT2_23_00010</name>
</gene>
<keyword evidence="6" id="KW-0408">Iron</keyword>
<dbReference type="PANTHER" id="PTHR32552:SF81">
    <property type="entry name" value="TONB-DEPENDENT OUTER MEMBRANE RECEPTOR"/>
    <property type="match status" value="1"/>
</dbReference>
<evidence type="ECO:0000256" key="6">
    <source>
        <dbReference type="ARBA" id="ARBA00023004"/>
    </source>
</evidence>
<evidence type="ECO:0000256" key="9">
    <source>
        <dbReference type="ARBA" id="ARBA00023136"/>
    </source>
</evidence>
<dbReference type="Gene3D" id="2.40.170.20">
    <property type="entry name" value="TonB-dependent receptor, beta-barrel domain"/>
    <property type="match status" value="1"/>
</dbReference>
<evidence type="ECO:0000256" key="8">
    <source>
        <dbReference type="ARBA" id="ARBA00023077"/>
    </source>
</evidence>
<evidence type="ECO:0000256" key="10">
    <source>
        <dbReference type="ARBA" id="ARBA00023237"/>
    </source>
</evidence>
<keyword evidence="16" id="KW-1185">Reference proteome</keyword>
<keyword evidence="9 11" id="KW-0472">Membrane</keyword>
<keyword evidence="8 12" id="KW-0798">TonB box</keyword>
<evidence type="ECO:0000256" key="11">
    <source>
        <dbReference type="PROSITE-ProRule" id="PRU01360"/>
    </source>
</evidence>
<evidence type="ECO:0000313" key="16">
    <source>
        <dbReference type="Proteomes" id="UP000016568"/>
    </source>
</evidence>
<dbReference type="InterPro" id="IPR037066">
    <property type="entry name" value="Plug_dom_sf"/>
</dbReference>
<dbReference type="EMBL" id="BASZ01000023">
    <property type="protein sequence ID" value="GAD51149.1"/>
    <property type="molecule type" value="Genomic_DNA"/>
</dbReference>
<evidence type="ECO:0000256" key="2">
    <source>
        <dbReference type="ARBA" id="ARBA00022448"/>
    </source>
</evidence>
<dbReference type="Pfam" id="PF00593">
    <property type="entry name" value="TonB_dep_Rec_b-barrel"/>
    <property type="match status" value="1"/>
</dbReference>
<dbReference type="Gene3D" id="2.170.130.10">
    <property type="entry name" value="TonB-dependent receptor, plug domain"/>
    <property type="match status" value="1"/>
</dbReference>
<comment type="subcellular location">
    <subcellularLocation>
        <location evidence="1 11">Cell outer membrane</location>
        <topology evidence="1 11">Multi-pass membrane protein</topology>
    </subcellularLocation>
</comment>
<dbReference type="GO" id="GO:0006826">
    <property type="term" value="P:iron ion transport"/>
    <property type="evidence" value="ECO:0007669"/>
    <property type="project" value="UniProtKB-KW"/>
</dbReference>
<comment type="similarity">
    <text evidence="11 12">Belongs to the TonB-dependent receptor family.</text>
</comment>
<dbReference type="InterPro" id="IPR039426">
    <property type="entry name" value="TonB-dep_rcpt-like"/>
</dbReference>
<reference evidence="15 16" key="1">
    <citation type="submission" date="2013-09" db="EMBL/GenBank/DDBJ databases">
        <title>Whole genome shotgun sequence of Novosphingobium tardaugens NBRC 16725.</title>
        <authorList>
            <person name="Isaki S."/>
            <person name="Hosoyama A."/>
            <person name="Tsuchikane K."/>
            <person name="Katsumata H."/>
            <person name="Ando Y."/>
            <person name="Yamazaki S."/>
            <person name="Fujita N."/>
        </authorList>
    </citation>
    <scope>NUCLEOTIDE SEQUENCE [LARGE SCALE GENOMIC DNA]</scope>
    <source>
        <strain evidence="15 16">NBRC 16725</strain>
    </source>
</reference>
<keyword evidence="5 11" id="KW-0812">Transmembrane</keyword>
<accession>U3A0G9</accession>
<keyword evidence="15" id="KW-0675">Receptor</keyword>
<sequence>MEDPSLSGLSEIVVTAQRREERSQDVPIAITAISPDGLRERSVTDLQGLQSQVPSLVIQPNGQASRDVMSPSIRGQGASFQGAPGVVVYMNEVPLPTAFTLSSQGGPGNFVDLQSVQVLSGAQGTLFGRNTTGGAVLLTAAKPSDRLEGHLSGAYGNYNMTEFEGVLNVPITDTLKVRVVGASRDRDGYTEDIQWNKDRDNQHWRMGRIGMQFDPTSSISNYTMAYYGYSKTNGTGIVPISFNYNRLYGFTAAGYGNFCGTYVSPDVNCTDLKKLISDQEDRGIRKVAHGMDDFSKVETWGISNSTDVAITDGLKLRNIISYASLKSFYASDQDGSIANINNTGVTSLSRTAPKDYYKQFTEELQLQGEALDSKLTYVLGGFYSKQKPGGRMKDYFTSVCGKPGEAGALACAGFRETAVTNESKALFAQATLDFGAISPVLDRLRLTAGYRYTWDKIDGSTISYTPAIYSGTGADNVRCLFDGGTVSRGNVGNLVSSGADRGCRYEGHLKSKAPNWTIGLDYRPIDNLLIYAKVTRGYKAGGFNAFAVNSIYAQFGPEFVTDWEAGFKSDFKIVGRPVRLNVNGFNMDYSKIQRGLADFNPTTNQQGAATLSTAAARISGVEVEAMFKPFDVLEIGGNYSYTDAKYKSFTYQSATAVWDCHSTAANGYLKTMNPDLTCIPLQYMAPNIFSIYGRLALPTSEDVGDISLFVSYAWSDKRHQSGPALEKFVDGSATWEPGSDLAAYGLLSASLDWKKALGTDLDVSLFGTNLLNKKYAISNSGVYNAIGNQTQIFGEPRMYGIRLRYSFGN</sequence>
<dbReference type="InterPro" id="IPR036942">
    <property type="entry name" value="Beta-barrel_TonB_sf"/>
</dbReference>
<dbReference type="InterPro" id="IPR000531">
    <property type="entry name" value="Beta-barrel_TonB"/>
</dbReference>
<proteinExistence type="inferred from homology"/>
<evidence type="ECO:0000313" key="15">
    <source>
        <dbReference type="EMBL" id="GAD51149.1"/>
    </source>
</evidence>
<keyword evidence="3 11" id="KW-1134">Transmembrane beta strand</keyword>
<evidence type="ECO:0000256" key="12">
    <source>
        <dbReference type="RuleBase" id="RU003357"/>
    </source>
</evidence>
<keyword evidence="4" id="KW-0410">Iron transport</keyword>
<evidence type="ECO:0000256" key="7">
    <source>
        <dbReference type="ARBA" id="ARBA00023065"/>
    </source>
</evidence>
<dbReference type="eggNOG" id="COG4774">
    <property type="taxonomic scope" value="Bacteria"/>
</dbReference>
<feature type="domain" description="TonB-dependent receptor-like beta-barrel" evidence="13">
    <location>
        <begin position="294"/>
        <end position="770"/>
    </location>
</feature>
<keyword evidence="7" id="KW-0406">Ion transport</keyword>
<dbReference type="AlphaFoldDB" id="U3A0G9"/>
<dbReference type="PANTHER" id="PTHR32552">
    <property type="entry name" value="FERRICHROME IRON RECEPTOR-RELATED"/>
    <property type="match status" value="1"/>
</dbReference>
<dbReference type="GO" id="GO:0009279">
    <property type="term" value="C:cell outer membrane"/>
    <property type="evidence" value="ECO:0007669"/>
    <property type="project" value="UniProtKB-SubCell"/>
</dbReference>
<comment type="caution">
    <text evidence="15">The sequence shown here is derived from an EMBL/GenBank/DDBJ whole genome shotgun (WGS) entry which is preliminary data.</text>
</comment>
<dbReference type="PROSITE" id="PS52016">
    <property type="entry name" value="TONB_DEPENDENT_REC_3"/>
    <property type="match status" value="1"/>
</dbReference>
<organism evidence="15 16">
    <name type="scientific">Caenibius tardaugens NBRC 16725</name>
    <dbReference type="NCBI Taxonomy" id="1219035"/>
    <lineage>
        <taxon>Bacteria</taxon>
        <taxon>Pseudomonadati</taxon>
        <taxon>Pseudomonadota</taxon>
        <taxon>Alphaproteobacteria</taxon>
        <taxon>Sphingomonadales</taxon>
        <taxon>Erythrobacteraceae</taxon>
        <taxon>Caenibius</taxon>
    </lineage>
</organism>
<dbReference type="InterPro" id="IPR012910">
    <property type="entry name" value="Plug_dom"/>
</dbReference>
<evidence type="ECO:0000256" key="1">
    <source>
        <dbReference type="ARBA" id="ARBA00004571"/>
    </source>
</evidence>
<evidence type="ECO:0000256" key="5">
    <source>
        <dbReference type="ARBA" id="ARBA00022692"/>
    </source>
</evidence>
<dbReference type="Pfam" id="PF07715">
    <property type="entry name" value="Plug"/>
    <property type="match status" value="1"/>
</dbReference>
<evidence type="ECO:0000259" key="14">
    <source>
        <dbReference type="Pfam" id="PF07715"/>
    </source>
</evidence>
<name>U3A0G9_9SPHN</name>
<dbReference type="SUPFAM" id="SSF56935">
    <property type="entry name" value="Porins"/>
    <property type="match status" value="1"/>
</dbReference>